<feature type="transmembrane region" description="Helical" evidence="6">
    <location>
        <begin position="196"/>
        <end position="212"/>
    </location>
</feature>
<dbReference type="InterPro" id="IPR051533">
    <property type="entry name" value="WaaL-like"/>
</dbReference>
<feature type="transmembrane region" description="Helical" evidence="6">
    <location>
        <begin position="301"/>
        <end position="316"/>
    </location>
</feature>
<reference evidence="8 9" key="1">
    <citation type="journal article" date="2019" name="Nat. Microbiol.">
        <title>Mediterranean grassland soil C-N compound turnover is dependent on rainfall and depth, and is mediated by genomically divergent microorganisms.</title>
        <authorList>
            <person name="Diamond S."/>
            <person name="Andeer P.F."/>
            <person name="Li Z."/>
            <person name="Crits-Christoph A."/>
            <person name="Burstein D."/>
            <person name="Anantharaman K."/>
            <person name="Lane K.R."/>
            <person name="Thomas B.C."/>
            <person name="Pan C."/>
            <person name="Northen T.R."/>
            <person name="Banfield J.F."/>
        </authorList>
    </citation>
    <scope>NUCLEOTIDE SEQUENCE [LARGE SCALE GENOMIC DNA]</scope>
    <source>
        <strain evidence="8">WS_6</strain>
    </source>
</reference>
<evidence type="ECO:0000256" key="1">
    <source>
        <dbReference type="ARBA" id="ARBA00004141"/>
    </source>
</evidence>
<sequence length="827" mass="88119">MAARGRHAGDRLEARMVGREDRAGGGVEQFVRWIPGVGAQRGCAPRGGRGARARRLEPRRRGKPEARDCANRRRLGPAPMKPRVSRISFEEIVLVGLLALSPVVFSRRTAEVFEVPKAAVLLTAALILLWRGLASQLETIRRLTPVAWLRTMPSRVVSMARGDPLGASVGIFLASAVASTFASPNPVQSFYGAPDSFAGLSVGVATAIVYFASRAASAGRPDSLVRFATAAGLAGAVAATYGLLQIAGLDPMAWSRTATFGREMRIFATLGHPNHLGAYLSMTIPLMIWLAARARGGLRRWAWILVAMSSVIVLAATLSRGAWIGIAAAGTAWIFLHLLSRRRSQSPPRGRHPSRSVRIAALAAVALLVFGASAVLLRHSPIGTNLLTRVRQIASLRAPTTQSRILIWQAGMRMARDHPVRGVGLDAFGIAFPRYRPLEYWKVEWGFTPTKAHNEAIQILATQGVPGAVAGLLVVLCAGYVVWRCVRRGEASVRAAAIPAGASLVAFLIQDLTSFTVAALGALAAALAGWLSAASPRLQPALAEPRVLKSGRKPWALGIAGIPVLVLFAQVVIVPIRAQIAEAVALHTRSEGAAHFQALRRAASLAPWNSTYQNSLGLSLLTQALAERNQTFRRGLLRDARAAGERAIQMEPENGYYRSNLGQIEAGQAALTPPDASTQDVRAAFAQAVARDSVNAEILDQAGQTLIQLGSVGEGRGLILRSARLYPGLAQPLAILGSLALAQNRWSDAADTLTLAIRGLWWGDDAARAVTATNLSVASLALGRNEEARRAAEMALEIEPANRDAQENLRLALARLRDGAGSARGTP</sequence>
<evidence type="ECO:0000256" key="3">
    <source>
        <dbReference type="ARBA" id="ARBA00022989"/>
    </source>
</evidence>
<feature type="transmembrane region" description="Helical" evidence="6">
    <location>
        <begin position="493"/>
        <end position="509"/>
    </location>
</feature>
<name>A0A538T9N2_UNCEI</name>
<feature type="transmembrane region" description="Helical" evidence="6">
    <location>
        <begin position="165"/>
        <end position="184"/>
    </location>
</feature>
<evidence type="ECO:0000256" key="5">
    <source>
        <dbReference type="SAM" id="MobiDB-lite"/>
    </source>
</evidence>
<accession>A0A538T9N2</accession>
<keyword evidence="2 6" id="KW-0812">Transmembrane</keyword>
<evidence type="ECO:0000259" key="7">
    <source>
        <dbReference type="Pfam" id="PF04932"/>
    </source>
</evidence>
<feature type="transmembrane region" description="Helical" evidence="6">
    <location>
        <begin position="468"/>
        <end position="486"/>
    </location>
</feature>
<feature type="transmembrane region" description="Helical" evidence="6">
    <location>
        <begin position="276"/>
        <end position="294"/>
    </location>
</feature>
<dbReference type="AlphaFoldDB" id="A0A538T9N2"/>
<dbReference type="PANTHER" id="PTHR37422">
    <property type="entry name" value="TEICHURONIC ACID BIOSYNTHESIS PROTEIN TUAE"/>
    <property type="match status" value="1"/>
</dbReference>
<dbReference type="Pfam" id="PF04932">
    <property type="entry name" value="Wzy_C"/>
    <property type="match status" value="1"/>
</dbReference>
<evidence type="ECO:0000256" key="2">
    <source>
        <dbReference type="ARBA" id="ARBA00022692"/>
    </source>
</evidence>
<feature type="region of interest" description="Disordered" evidence="5">
    <location>
        <begin position="41"/>
        <end position="80"/>
    </location>
</feature>
<keyword evidence="3 6" id="KW-1133">Transmembrane helix</keyword>
<feature type="transmembrane region" description="Helical" evidence="6">
    <location>
        <begin position="515"/>
        <end position="534"/>
    </location>
</feature>
<keyword evidence="4 6" id="KW-0472">Membrane</keyword>
<dbReference type="SUPFAM" id="SSF48452">
    <property type="entry name" value="TPR-like"/>
    <property type="match status" value="1"/>
</dbReference>
<comment type="caution">
    <text evidence="8">The sequence shown here is derived from an EMBL/GenBank/DDBJ whole genome shotgun (WGS) entry which is preliminary data.</text>
</comment>
<gene>
    <name evidence="8" type="ORF">E6K76_02655</name>
</gene>
<evidence type="ECO:0000313" key="9">
    <source>
        <dbReference type="Proteomes" id="UP000316852"/>
    </source>
</evidence>
<dbReference type="Gene3D" id="1.25.40.10">
    <property type="entry name" value="Tetratricopeptide repeat domain"/>
    <property type="match status" value="1"/>
</dbReference>
<dbReference type="InterPro" id="IPR011990">
    <property type="entry name" value="TPR-like_helical_dom_sf"/>
</dbReference>
<feature type="compositionally biased region" description="Basic residues" evidence="5">
    <location>
        <begin position="49"/>
        <end position="62"/>
    </location>
</feature>
<dbReference type="EMBL" id="VBOW01000016">
    <property type="protein sequence ID" value="TMQ60244.1"/>
    <property type="molecule type" value="Genomic_DNA"/>
</dbReference>
<comment type="subcellular location">
    <subcellularLocation>
        <location evidence="1">Membrane</location>
        <topology evidence="1">Multi-pass membrane protein</topology>
    </subcellularLocation>
</comment>
<organism evidence="8 9">
    <name type="scientific">Eiseniibacteriota bacterium</name>
    <dbReference type="NCBI Taxonomy" id="2212470"/>
    <lineage>
        <taxon>Bacteria</taxon>
        <taxon>Candidatus Eiseniibacteriota</taxon>
    </lineage>
</organism>
<dbReference type="InterPro" id="IPR007016">
    <property type="entry name" value="O-antigen_ligase-rel_domated"/>
</dbReference>
<feature type="transmembrane region" description="Helical" evidence="6">
    <location>
        <begin position="322"/>
        <end position="339"/>
    </location>
</feature>
<evidence type="ECO:0000256" key="6">
    <source>
        <dbReference type="SAM" id="Phobius"/>
    </source>
</evidence>
<feature type="transmembrane region" description="Helical" evidence="6">
    <location>
        <begin position="359"/>
        <end position="377"/>
    </location>
</feature>
<dbReference type="GO" id="GO:0016020">
    <property type="term" value="C:membrane"/>
    <property type="evidence" value="ECO:0007669"/>
    <property type="project" value="UniProtKB-SubCell"/>
</dbReference>
<evidence type="ECO:0000256" key="4">
    <source>
        <dbReference type="ARBA" id="ARBA00023136"/>
    </source>
</evidence>
<dbReference type="PANTHER" id="PTHR37422:SF13">
    <property type="entry name" value="LIPOPOLYSACCHARIDE BIOSYNTHESIS PROTEIN PA4999-RELATED"/>
    <property type="match status" value="1"/>
</dbReference>
<evidence type="ECO:0000313" key="8">
    <source>
        <dbReference type="EMBL" id="TMQ60244.1"/>
    </source>
</evidence>
<dbReference type="Proteomes" id="UP000316852">
    <property type="component" value="Unassembled WGS sequence"/>
</dbReference>
<proteinExistence type="predicted"/>
<feature type="transmembrane region" description="Helical" evidence="6">
    <location>
        <begin position="555"/>
        <end position="576"/>
    </location>
</feature>
<feature type="transmembrane region" description="Helical" evidence="6">
    <location>
        <begin position="224"/>
        <end position="244"/>
    </location>
</feature>
<feature type="domain" description="O-antigen ligase-related" evidence="7">
    <location>
        <begin position="306"/>
        <end position="469"/>
    </location>
</feature>
<protein>
    <recommendedName>
        <fullName evidence="7">O-antigen ligase-related domain-containing protein</fullName>
    </recommendedName>
</protein>